<sequence>MLYFKFKRFKFKICSQMFNTRSRCVEETLNVKFNELSSLKIPANPAELFDLDKFTFEDVSVKINPACTQQPPLQDYGYDVVIAQYKITSTTRAADVQNSCQSSSTAASIVVNQSSSSTTTLLSLTTVDKNQSTVDKNQLCATPIPPIPPAFKTDVGSSKSPTDISSDDSHLQPSLLNAIVPYKGDLTFLKSHPPNQVIGNINEGVLTRSQPKTFVFLLAFYHSINKSSTKRL</sequence>
<proteinExistence type="predicted"/>
<reference evidence="3" key="1">
    <citation type="journal article" date="2017" name="Nature">
        <title>The sunflower genome provides insights into oil metabolism, flowering and Asterid evolution.</title>
        <authorList>
            <person name="Badouin H."/>
            <person name="Gouzy J."/>
            <person name="Grassa C.J."/>
            <person name="Murat F."/>
            <person name="Staton S.E."/>
            <person name="Cottret L."/>
            <person name="Lelandais-Briere C."/>
            <person name="Owens G.L."/>
            <person name="Carrere S."/>
            <person name="Mayjonade B."/>
            <person name="Legrand L."/>
            <person name="Gill N."/>
            <person name="Kane N.C."/>
            <person name="Bowers J.E."/>
            <person name="Hubner S."/>
            <person name="Bellec A."/>
            <person name="Berard A."/>
            <person name="Berges H."/>
            <person name="Blanchet N."/>
            <person name="Boniface M.C."/>
            <person name="Brunel D."/>
            <person name="Catrice O."/>
            <person name="Chaidir N."/>
            <person name="Claudel C."/>
            <person name="Donnadieu C."/>
            <person name="Faraut T."/>
            <person name="Fievet G."/>
            <person name="Helmstetter N."/>
            <person name="King M."/>
            <person name="Knapp S.J."/>
            <person name="Lai Z."/>
            <person name="Le Paslier M.C."/>
            <person name="Lippi Y."/>
            <person name="Lorenzon L."/>
            <person name="Mandel J.R."/>
            <person name="Marage G."/>
            <person name="Marchand G."/>
            <person name="Marquand E."/>
            <person name="Bret-Mestries E."/>
            <person name="Morien E."/>
            <person name="Nambeesan S."/>
            <person name="Nguyen T."/>
            <person name="Pegot-Espagnet P."/>
            <person name="Pouilly N."/>
            <person name="Raftis F."/>
            <person name="Sallet E."/>
            <person name="Schiex T."/>
            <person name="Thomas J."/>
            <person name="Vandecasteele C."/>
            <person name="Vares D."/>
            <person name="Vear F."/>
            <person name="Vautrin S."/>
            <person name="Crespi M."/>
            <person name="Mangin B."/>
            <person name="Burke J.M."/>
            <person name="Salse J."/>
            <person name="Munos S."/>
            <person name="Vincourt P."/>
            <person name="Rieseberg L.H."/>
            <person name="Langlade N.B."/>
        </authorList>
    </citation>
    <scope>NUCLEOTIDE SEQUENCE [LARGE SCALE GENOMIC DNA]</scope>
    <source>
        <strain evidence="3">cv. SF193</strain>
    </source>
</reference>
<organism evidence="2 3">
    <name type="scientific">Helianthus annuus</name>
    <name type="common">Common sunflower</name>
    <dbReference type="NCBI Taxonomy" id="4232"/>
    <lineage>
        <taxon>Eukaryota</taxon>
        <taxon>Viridiplantae</taxon>
        <taxon>Streptophyta</taxon>
        <taxon>Embryophyta</taxon>
        <taxon>Tracheophyta</taxon>
        <taxon>Spermatophyta</taxon>
        <taxon>Magnoliopsida</taxon>
        <taxon>eudicotyledons</taxon>
        <taxon>Gunneridae</taxon>
        <taxon>Pentapetalae</taxon>
        <taxon>asterids</taxon>
        <taxon>campanulids</taxon>
        <taxon>Asterales</taxon>
        <taxon>Asteraceae</taxon>
        <taxon>Asteroideae</taxon>
        <taxon>Heliantheae alliance</taxon>
        <taxon>Heliantheae</taxon>
        <taxon>Helianthus</taxon>
    </lineage>
</organism>
<feature type="compositionally biased region" description="Polar residues" evidence="1">
    <location>
        <begin position="155"/>
        <end position="164"/>
    </location>
</feature>
<dbReference type="InParanoid" id="A0A251VDV6"/>
<keyword evidence="3" id="KW-1185">Reference proteome</keyword>
<evidence type="ECO:0000313" key="2">
    <source>
        <dbReference type="EMBL" id="OTG33798.1"/>
    </source>
</evidence>
<protein>
    <submittedName>
        <fullName evidence="2">Uncharacterized protein</fullName>
    </submittedName>
</protein>
<gene>
    <name evidence="2" type="ORF">HannXRQ_Chr02g0038631</name>
</gene>
<evidence type="ECO:0000256" key="1">
    <source>
        <dbReference type="SAM" id="MobiDB-lite"/>
    </source>
</evidence>
<dbReference type="Proteomes" id="UP000215914">
    <property type="component" value="Chromosome 2"/>
</dbReference>
<name>A0A251VDV6_HELAN</name>
<accession>A0A251VDV6</accession>
<evidence type="ECO:0000313" key="3">
    <source>
        <dbReference type="Proteomes" id="UP000215914"/>
    </source>
</evidence>
<dbReference type="AlphaFoldDB" id="A0A251VDV6"/>
<dbReference type="EMBL" id="CM007891">
    <property type="protein sequence ID" value="OTG33798.1"/>
    <property type="molecule type" value="Genomic_DNA"/>
</dbReference>
<feature type="region of interest" description="Disordered" evidence="1">
    <location>
        <begin position="150"/>
        <end position="170"/>
    </location>
</feature>